<accession>A0AAN8FP32</accession>
<gene>
    <name evidence="1" type="ORF">GCK32_013768</name>
</gene>
<evidence type="ECO:0000313" key="1">
    <source>
        <dbReference type="EMBL" id="KAK5977967.1"/>
    </source>
</evidence>
<dbReference type="EMBL" id="WIXE01009979">
    <property type="protein sequence ID" value="KAK5977967.1"/>
    <property type="molecule type" value="Genomic_DNA"/>
</dbReference>
<sequence length="99" mass="11156">MKKSSRKSLITRVARIWKQAPYTEIKFGLNSNIDTNVGIEEFQPTDCAEWATFVGNVDGTNSSGLLGTAGAKPFITWVSYIRRSTAHFEHALLIEELWH</sequence>
<reference evidence="1 2" key="1">
    <citation type="submission" date="2019-10" db="EMBL/GenBank/DDBJ databases">
        <title>Assembly and Annotation for the nematode Trichostrongylus colubriformis.</title>
        <authorList>
            <person name="Martin J."/>
        </authorList>
    </citation>
    <scope>NUCLEOTIDE SEQUENCE [LARGE SCALE GENOMIC DNA]</scope>
    <source>
        <strain evidence="1">G859</strain>
        <tissue evidence="1">Whole worm</tissue>
    </source>
</reference>
<proteinExistence type="predicted"/>
<dbReference type="Proteomes" id="UP001331761">
    <property type="component" value="Unassembled WGS sequence"/>
</dbReference>
<keyword evidence="2" id="KW-1185">Reference proteome</keyword>
<protein>
    <submittedName>
        <fullName evidence="1">Uncharacterized protein</fullName>
    </submittedName>
</protein>
<dbReference type="AlphaFoldDB" id="A0AAN8FP32"/>
<name>A0AAN8FP32_TRICO</name>
<evidence type="ECO:0000313" key="2">
    <source>
        <dbReference type="Proteomes" id="UP001331761"/>
    </source>
</evidence>
<comment type="caution">
    <text evidence="1">The sequence shown here is derived from an EMBL/GenBank/DDBJ whole genome shotgun (WGS) entry which is preliminary data.</text>
</comment>
<organism evidence="1 2">
    <name type="scientific">Trichostrongylus colubriformis</name>
    <name type="common">Black scour worm</name>
    <dbReference type="NCBI Taxonomy" id="6319"/>
    <lineage>
        <taxon>Eukaryota</taxon>
        <taxon>Metazoa</taxon>
        <taxon>Ecdysozoa</taxon>
        <taxon>Nematoda</taxon>
        <taxon>Chromadorea</taxon>
        <taxon>Rhabditida</taxon>
        <taxon>Rhabditina</taxon>
        <taxon>Rhabditomorpha</taxon>
        <taxon>Strongyloidea</taxon>
        <taxon>Trichostrongylidae</taxon>
        <taxon>Trichostrongylus</taxon>
    </lineage>
</organism>